<dbReference type="GO" id="GO:0008610">
    <property type="term" value="P:lipid biosynthetic process"/>
    <property type="evidence" value="ECO:0007669"/>
    <property type="project" value="InterPro"/>
</dbReference>
<evidence type="ECO:0000256" key="2">
    <source>
        <dbReference type="ARBA" id="ARBA00022692"/>
    </source>
</evidence>
<dbReference type="GO" id="GO:0005506">
    <property type="term" value="F:iron ion binding"/>
    <property type="evidence" value="ECO:0007669"/>
    <property type="project" value="InterPro"/>
</dbReference>
<accession>A0A2U8Q3A7</accession>
<sequence>MGYAALLLDPTLRGVILATAIGLMLLEYGIGHLAHRETHDWRESMASFGVALGQNILRAVEAGLLAVPFAFLYEHRLLDFAQTSPLALAGLFLGSEFLYYWQHRASHRIRWMWATHAVHHSTTRLNLTAAIRLGWTGNISGNFLFFLPLALIGFHPLAIVAMLGINLLYQFFIHSGFAPRLGVLEWVLNTPSHHRVHHACNAPCLDKNYGGILIVFDRLFGTFAERPSDQPLRFGLVGRTPSFNPVRIALGEWGAMLGDAWRARGAGAKLRALFGPPGGPVTDCRHAAGRTRGR</sequence>
<evidence type="ECO:0000256" key="4">
    <source>
        <dbReference type="ARBA" id="ARBA00023002"/>
    </source>
</evidence>
<reference evidence="9 10" key="2">
    <citation type="journal article" date="2019" name="Int. J. Syst. Evol. Microbiol.">
        <title>Description and complete genome sequence of Bradyrhizobium amphicarpaeae sp. nov., harbouring photosystem and nitrogen-fixation genes.</title>
        <authorList>
            <person name="Bromfield E.S.P."/>
            <person name="Cloutier S."/>
            <person name="Nguyen H.D.T."/>
        </authorList>
    </citation>
    <scope>NUCLEOTIDE SEQUENCE [LARGE SCALE GENOMIC DNA]</scope>
    <source>
        <strain evidence="9 10">39S1MB</strain>
    </source>
</reference>
<evidence type="ECO:0000256" key="1">
    <source>
        <dbReference type="ARBA" id="ARBA00004127"/>
    </source>
</evidence>
<dbReference type="GO" id="GO:0012505">
    <property type="term" value="C:endomembrane system"/>
    <property type="evidence" value="ECO:0007669"/>
    <property type="project" value="UniProtKB-SubCell"/>
</dbReference>
<feature type="transmembrane region" description="Helical" evidence="7">
    <location>
        <begin position="143"/>
        <end position="169"/>
    </location>
</feature>
<keyword evidence="4" id="KW-0560">Oxidoreductase</keyword>
<dbReference type="PANTHER" id="PTHR21624">
    <property type="entry name" value="STEROL DESATURASE-RELATED PROTEIN"/>
    <property type="match status" value="1"/>
</dbReference>
<reference evidence="9 10" key="1">
    <citation type="journal article" date="2017" name="Syst. Appl. Microbiol.">
        <title>Soybeans inoculated with root zone soils of Canadian native legumes harbour diverse and novel Bradyrhizobium spp. that possess agricultural potential.</title>
        <authorList>
            <person name="Bromfield E.S.P."/>
            <person name="Cloutier S."/>
            <person name="Tambong J.T."/>
            <person name="Tran Thi T.V."/>
        </authorList>
    </citation>
    <scope>NUCLEOTIDE SEQUENCE [LARGE SCALE GENOMIC DNA]</scope>
    <source>
        <strain evidence="9 10">39S1MB</strain>
    </source>
</reference>
<evidence type="ECO:0000256" key="3">
    <source>
        <dbReference type="ARBA" id="ARBA00022989"/>
    </source>
</evidence>
<keyword evidence="10" id="KW-1185">Reference proteome</keyword>
<keyword evidence="3 7" id="KW-1133">Transmembrane helix</keyword>
<dbReference type="GO" id="GO:0016020">
    <property type="term" value="C:membrane"/>
    <property type="evidence" value="ECO:0007669"/>
    <property type="project" value="GOC"/>
</dbReference>
<dbReference type="GO" id="GO:0050479">
    <property type="term" value="F:glyceryl-ether monooxygenase activity"/>
    <property type="evidence" value="ECO:0007669"/>
    <property type="project" value="TreeGrafter"/>
</dbReference>
<dbReference type="GO" id="GO:0006643">
    <property type="term" value="P:membrane lipid metabolic process"/>
    <property type="evidence" value="ECO:0007669"/>
    <property type="project" value="TreeGrafter"/>
</dbReference>
<evidence type="ECO:0000256" key="7">
    <source>
        <dbReference type="SAM" id="Phobius"/>
    </source>
</evidence>
<evidence type="ECO:0000259" key="8">
    <source>
        <dbReference type="Pfam" id="PF04116"/>
    </source>
</evidence>
<feature type="transmembrane region" description="Helical" evidence="7">
    <location>
        <begin position="55"/>
        <end position="73"/>
    </location>
</feature>
<dbReference type="PANTHER" id="PTHR21624:SF1">
    <property type="entry name" value="ALKYLGLYCEROL MONOOXYGENASE"/>
    <property type="match status" value="1"/>
</dbReference>
<evidence type="ECO:0000256" key="5">
    <source>
        <dbReference type="ARBA" id="ARBA00023098"/>
    </source>
</evidence>
<feature type="domain" description="Fatty acid hydroxylase" evidence="8">
    <location>
        <begin position="90"/>
        <end position="222"/>
    </location>
</feature>
<organism evidence="9 10">
    <name type="scientific">Bradyrhizobium amphicarpaeae</name>
    <dbReference type="NCBI Taxonomy" id="1404768"/>
    <lineage>
        <taxon>Bacteria</taxon>
        <taxon>Pseudomonadati</taxon>
        <taxon>Pseudomonadota</taxon>
        <taxon>Alphaproteobacteria</taxon>
        <taxon>Hyphomicrobiales</taxon>
        <taxon>Nitrobacteraceae</taxon>
        <taxon>Bradyrhizobium</taxon>
    </lineage>
</organism>
<proteinExistence type="predicted"/>
<evidence type="ECO:0000256" key="6">
    <source>
        <dbReference type="ARBA" id="ARBA00023136"/>
    </source>
</evidence>
<dbReference type="InterPro" id="IPR051689">
    <property type="entry name" value="Sterol_desaturase/TMEM195"/>
</dbReference>
<dbReference type="RefSeq" id="WP_094893125.1">
    <property type="nucleotide sequence ID" value="NZ_CP029426.2"/>
</dbReference>
<evidence type="ECO:0000313" key="10">
    <source>
        <dbReference type="Proteomes" id="UP000215884"/>
    </source>
</evidence>
<comment type="subcellular location">
    <subcellularLocation>
        <location evidence="1">Endomembrane system</location>
        <topology evidence="1">Multi-pass membrane protein</topology>
    </subcellularLocation>
</comment>
<dbReference type="InterPro" id="IPR006694">
    <property type="entry name" value="Fatty_acid_hydroxylase"/>
</dbReference>
<feature type="transmembrane region" description="Helical" evidence="7">
    <location>
        <begin position="12"/>
        <end position="34"/>
    </location>
</feature>
<dbReference type="OrthoDB" id="9770329at2"/>
<keyword evidence="6 7" id="KW-0472">Membrane</keyword>
<evidence type="ECO:0000313" key="9">
    <source>
        <dbReference type="EMBL" id="AWM03775.1"/>
    </source>
</evidence>
<keyword evidence="2 7" id="KW-0812">Transmembrane</keyword>
<dbReference type="KEGG" id="brq:CIT40_29620"/>
<gene>
    <name evidence="9" type="ORF">CIT40_29620</name>
</gene>
<dbReference type="Proteomes" id="UP000215884">
    <property type="component" value="Chromosome"/>
</dbReference>
<protein>
    <submittedName>
        <fullName evidence="9">Sterol desaturase family protein</fullName>
    </submittedName>
</protein>
<dbReference type="EMBL" id="CP029426">
    <property type="protein sequence ID" value="AWM03775.1"/>
    <property type="molecule type" value="Genomic_DNA"/>
</dbReference>
<dbReference type="AlphaFoldDB" id="A0A2U8Q3A7"/>
<name>A0A2U8Q3A7_9BRAD</name>
<dbReference type="Pfam" id="PF04116">
    <property type="entry name" value="FA_hydroxylase"/>
    <property type="match status" value="1"/>
</dbReference>
<keyword evidence="5" id="KW-0443">Lipid metabolism</keyword>
<feature type="transmembrane region" description="Helical" evidence="7">
    <location>
        <begin position="85"/>
        <end position="102"/>
    </location>
</feature>